<dbReference type="PANTHER" id="PTHR18916:SF6">
    <property type="entry name" value="DYNACTIN SUBUNIT 1"/>
    <property type="match status" value="1"/>
</dbReference>
<dbReference type="AlphaFoldDB" id="A0A821XPZ9"/>
<evidence type="ECO:0000256" key="3">
    <source>
        <dbReference type="ARBA" id="ARBA00022701"/>
    </source>
</evidence>
<proteinExistence type="predicted"/>
<evidence type="ECO:0000256" key="6">
    <source>
        <dbReference type="ARBA" id="ARBA00023212"/>
    </source>
</evidence>
<dbReference type="Pfam" id="PF01302">
    <property type="entry name" value="CAP_GLY"/>
    <property type="match status" value="1"/>
</dbReference>
<dbReference type="PROSITE" id="PS50245">
    <property type="entry name" value="CAP_GLY_2"/>
    <property type="match status" value="1"/>
</dbReference>
<evidence type="ECO:0000256" key="1">
    <source>
        <dbReference type="ARBA" id="ARBA00004186"/>
    </source>
</evidence>
<keyword evidence="5" id="KW-0175">Coiled coil</keyword>
<feature type="compositionally biased region" description="Polar residues" evidence="7">
    <location>
        <begin position="98"/>
        <end position="116"/>
    </location>
</feature>
<protein>
    <recommendedName>
        <fullName evidence="8">CAP-Gly domain-containing protein</fullName>
    </recommendedName>
</protein>
<evidence type="ECO:0000256" key="2">
    <source>
        <dbReference type="ARBA" id="ARBA00022490"/>
    </source>
</evidence>
<evidence type="ECO:0000256" key="5">
    <source>
        <dbReference type="ARBA" id="ARBA00023054"/>
    </source>
</evidence>
<keyword evidence="3" id="KW-0493">Microtubule</keyword>
<dbReference type="SUPFAM" id="SSF74924">
    <property type="entry name" value="Cap-Gly domain"/>
    <property type="match status" value="1"/>
</dbReference>
<evidence type="ECO:0000313" key="10">
    <source>
        <dbReference type="Proteomes" id="UP000663880"/>
    </source>
</evidence>
<dbReference type="InterPro" id="IPR036859">
    <property type="entry name" value="CAP-Gly_dom_sf"/>
</dbReference>
<reference evidence="9" key="1">
    <citation type="submission" date="2021-02" db="EMBL/GenBank/DDBJ databases">
        <authorList>
            <person name="Steward A R."/>
        </authorList>
    </citation>
    <scope>NUCLEOTIDE SEQUENCE</scope>
</reference>
<sequence length="116" mass="12663">MSGKHFKLGQRVLVTGKNVKGAIAYVGCPTFATGNWVGIILDEPKGKNNGTVRGHAYFQCDENCGMFVRPSQLQILDVDDNPMETSMTTSSEDTKTSIPNRRLSSVTVAQRSRPTT</sequence>
<dbReference type="GO" id="GO:0005874">
    <property type="term" value="C:microtubule"/>
    <property type="evidence" value="ECO:0007669"/>
    <property type="project" value="UniProtKB-KW"/>
</dbReference>
<feature type="region of interest" description="Disordered" evidence="7">
    <location>
        <begin position="79"/>
        <end position="116"/>
    </location>
</feature>
<dbReference type="PROSITE" id="PS00845">
    <property type="entry name" value="CAP_GLY_1"/>
    <property type="match status" value="1"/>
</dbReference>
<organism evidence="9 10">
    <name type="scientific">Pieris macdunnoughi</name>
    <dbReference type="NCBI Taxonomy" id="345717"/>
    <lineage>
        <taxon>Eukaryota</taxon>
        <taxon>Metazoa</taxon>
        <taxon>Ecdysozoa</taxon>
        <taxon>Arthropoda</taxon>
        <taxon>Hexapoda</taxon>
        <taxon>Insecta</taxon>
        <taxon>Pterygota</taxon>
        <taxon>Neoptera</taxon>
        <taxon>Endopterygota</taxon>
        <taxon>Lepidoptera</taxon>
        <taxon>Glossata</taxon>
        <taxon>Ditrysia</taxon>
        <taxon>Papilionoidea</taxon>
        <taxon>Pieridae</taxon>
        <taxon>Pierinae</taxon>
        <taxon>Pieris</taxon>
    </lineage>
</organism>
<dbReference type="GO" id="GO:0000132">
    <property type="term" value="P:establishment of mitotic spindle orientation"/>
    <property type="evidence" value="ECO:0007669"/>
    <property type="project" value="TreeGrafter"/>
</dbReference>
<dbReference type="SMART" id="SM01052">
    <property type="entry name" value="CAP_GLY"/>
    <property type="match status" value="1"/>
</dbReference>
<keyword evidence="4" id="KW-0243">Dynein</keyword>
<gene>
    <name evidence="9" type="ORF">PMACD_LOCUS15381</name>
</gene>
<comment type="subcellular location">
    <subcellularLocation>
        <location evidence="1">Cytoplasm</location>
        <location evidence="1">Cytoskeleton</location>
        <location evidence="1">Spindle</location>
    </subcellularLocation>
</comment>
<dbReference type="PANTHER" id="PTHR18916">
    <property type="entry name" value="DYNACTIN 1-RELATED MICROTUBULE-BINDING"/>
    <property type="match status" value="1"/>
</dbReference>
<keyword evidence="10" id="KW-1185">Reference proteome</keyword>
<comment type="caution">
    <text evidence="9">The sequence shown here is derived from an EMBL/GenBank/DDBJ whole genome shotgun (WGS) entry which is preliminary data.</text>
</comment>
<keyword evidence="2" id="KW-0963">Cytoplasm</keyword>
<dbReference type="GO" id="GO:0030286">
    <property type="term" value="C:dynein complex"/>
    <property type="evidence" value="ECO:0007669"/>
    <property type="project" value="UniProtKB-KW"/>
</dbReference>
<evidence type="ECO:0000256" key="4">
    <source>
        <dbReference type="ARBA" id="ARBA00023017"/>
    </source>
</evidence>
<dbReference type="InterPro" id="IPR000938">
    <property type="entry name" value="CAP-Gly_domain"/>
</dbReference>
<evidence type="ECO:0000313" key="9">
    <source>
        <dbReference type="EMBL" id="CAF4947954.1"/>
    </source>
</evidence>
<dbReference type="EMBL" id="CAJOBZ010000070">
    <property type="protein sequence ID" value="CAF4947954.1"/>
    <property type="molecule type" value="Genomic_DNA"/>
</dbReference>
<feature type="domain" description="CAP-Gly" evidence="8">
    <location>
        <begin position="27"/>
        <end position="69"/>
    </location>
</feature>
<dbReference type="OrthoDB" id="2130750at2759"/>
<dbReference type="GO" id="GO:0051286">
    <property type="term" value="C:cell tip"/>
    <property type="evidence" value="ECO:0007669"/>
    <property type="project" value="TreeGrafter"/>
</dbReference>
<dbReference type="Proteomes" id="UP000663880">
    <property type="component" value="Unassembled WGS sequence"/>
</dbReference>
<evidence type="ECO:0000259" key="8">
    <source>
        <dbReference type="PROSITE" id="PS50245"/>
    </source>
</evidence>
<name>A0A821XPZ9_9NEOP</name>
<accession>A0A821XPZ9</accession>
<keyword evidence="6" id="KW-0206">Cytoskeleton</keyword>
<dbReference type="GO" id="GO:0005819">
    <property type="term" value="C:spindle"/>
    <property type="evidence" value="ECO:0007669"/>
    <property type="project" value="UniProtKB-SubCell"/>
</dbReference>
<evidence type="ECO:0000256" key="7">
    <source>
        <dbReference type="SAM" id="MobiDB-lite"/>
    </source>
</evidence>
<dbReference type="Gene3D" id="2.30.30.190">
    <property type="entry name" value="CAP Gly-rich-like domain"/>
    <property type="match status" value="1"/>
</dbReference>